<protein>
    <recommendedName>
        <fullName evidence="5">Sulfotransferase</fullName>
    </recommendedName>
</protein>
<gene>
    <name evidence="3" type="ORF">HJC23_000413</name>
</gene>
<accession>A0ABD3PJC8</accession>
<sequence length="453" mass="50864">MVTKTARQSVAGTKRGGRSATTIALFAIIVLVFVYTVALFIEVTLATGKSYRETQFDPKRKLGSMQMSRTLPETNAPSRAPTPPRISTGHLATWILTSHLNDKDVNTQHSAYERMRQSPAVPLTFFPGSLQLSHAQALKYCYADPAVYKKHIQGKRGDGSNVPVSYSEKFKLAYVMLPKSGSSTARYMLKNQFEAIETSKSLQQIDFQAGGKMEGVEVISFVRDPLSRFFSQYEEAFTRTAPWVTNDNPYIANTHPYPYLFDNIHSYQEYEDVFCPPETRKSRRECIDKPSAENGTLAARLERFVRNYDGRDPFDVHLTLQVPMLSTQNGYPLHITQIYNTTDAEGGWKSIARELLGANSSLAQSGSEGVVIEGRSYPRRLNSKLVSLETQRRICELALLDYCCLNLPLPEVCQGRHFKDDNGVERELFCKLEAKAGRGSERIQPGVFPKEAA</sequence>
<dbReference type="EMBL" id="JABMIG020000167">
    <property type="protein sequence ID" value="KAL3787871.1"/>
    <property type="molecule type" value="Genomic_DNA"/>
</dbReference>
<evidence type="ECO:0000313" key="3">
    <source>
        <dbReference type="EMBL" id="KAL3787871.1"/>
    </source>
</evidence>
<evidence type="ECO:0000256" key="1">
    <source>
        <dbReference type="SAM" id="MobiDB-lite"/>
    </source>
</evidence>
<feature type="transmembrane region" description="Helical" evidence="2">
    <location>
        <begin position="20"/>
        <end position="41"/>
    </location>
</feature>
<keyword evidence="2" id="KW-1133">Transmembrane helix</keyword>
<name>A0ABD3PJC8_9STRA</name>
<organism evidence="3 4">
    <name type="scientific">Cyclotella cryptica</name>
    <dbReference type="NCBI Taxonomy" id="29204"/>
    <lineage>
        <taxon>Eukaryota</taxon>
        <taxon>Sar</taxon>
        <taxon>Stramenopiles</taxon>
        <taxon>Ochrophyta</taxon>
        <taxon>Bacillariophyta</taxon>
        <taxon>Coscinodiscophyceae</taxon>
        <taxon>Thalassiosirophycidae</taxon>
        <taxon>Stephanodiscales</taxon>
        <taxon>Stephanodiscaceae</taxon>
        <taxon>Cyclotella</taxon>
    </lineage>
</organism>
<feature type="compositionally biased region" description="Polar residues" evidence="1">
    <location>
        <begin position="65"/>
        <end position="77"/>
    </location>
</feature>
<reference evidence="3 4" key="1">
    <citation type="journal article" date="2020" name="G3 (Bethesda)">
        <title>Improved Reference Genome for Cyclotella cryptica CCMP332, a Model for Cell Wall Morphogenesis, Salinity Adaptation, and Lipid Production in Diatoms (Bacillariophyta).</title>
        <authorList>
            <person name="Roberts W.R."/>
            <person name="Downey K.M."/>
            <person name="Ruck E.C."/>
            <person name="Traller J.C."/>
            <person name="Alverson A.J."/>
        </authorList>
    </citation>
    <scope>NUCLEOTIDE SEQUENCE [LARGE SCALE GENOMIC DNA]</scope>
    <source>
        <strain evidence="3 4">CCMP332</strain>
    </source>
</reference>
<keyword evidence="2" id="KW-0472">Membrane</keyword>
<dbReference type="AlphaFoldDB" id="A0ABD3PJC8"/>
<feature type="region of interest" description="Disordered" evidence="1">
    <location>
        <begin position="57"/>
        <end position="84"/>
    </location>
</feature>
<evidence type="ECO:0008006" key="5">
    <source>
        <dbReference type="Google" id="ProtNLM"/>
    </source>
</evidence>
<dbReference type="Proteomes" id="UP001516023">
    <property type="component" value="Unassembled WGS sequence"/>
</dbReference>
<keyword evidence="2" id="KW-0812">Transmembrane</keyword>
<proteinExistence type="predicted"/>
<evidence type="ECO:0000313" key="4">
    <source>
        <dbReference type="Proteomes" id="UP001516023"/>
    </source>
</evidence>
<evidence type="ECO:0000256" key="2">
    <source>
        <dbReference type="SAM" id="Phobius"/>
    </source>
</evidence>
<keyword evidence="4" id="KW-1185">Reference proteome</keyword>
<comment type="caution">
    <text evidence="3">The sequence shown here is derived from an EMBL/GenBank/DDBJ whole genome shotgun (WGS) entry which is preliminary data.</text>
</comment>